<keyword evidence="1" id="KW-0175">Coiled coil</keyword>
<evidence type="ECO:0000256" key="1">
    <source>
        <dbReference type="SAM" id="Coils"/>
    </source>
</evidence>
<proteinExistence type="predicted"/>
<dbReference type="KEGG" id="psco:LY89DRAFT_717078"/>
<dbReference type="Proteomes" id="UP000070700">
    <property type="component" value="Unassembled WGS sequence"/>
</dbReference>
<evidence type="ECO:0000313" key="3">
    <source>
        <dbReference type="EMBL" id="KUJ19610.1"/>
    </source>
</evidence>
<feature type="compositionally biased region" description="Basic and acidic residues" evidence="2">
    <location>
        <begin position="244"/>
        <end position="263"/>
    </location>
</feature>
<feature type="coiled-coil region" evidence="1">
    <location>
        <begin position="186"/>
        <end position="220"/>
    </location>
</feature>
<dbReference type="AlphaFoldDB" id="A0A194XHC4"/>
<feature type="region of interest" description="Disordered" evidence="2">
    <location>
        <begin position="231"/>
        <end position="263"/>
    </location>
</feature>
<evidence type="ECO:0000313" key="4">
    <source>
        <dbReference type="Proteomes" id="UP000070700"/>
    </source>
</evidence>
<name>A0A194XHC4_MOLSC</name>
<dbReference type="RefSeq" id="XP_018073965.1">
    <property type="nucleotide sequence ID" value="XM_018218315.1"/>
</dbReference>
<reference evidence="3 4" key="1">
    <citation type="submission" date="2015-10" db="EMBL/GenBank/DDBJ databases">
        <title>Full genome of DAOMC 229536 Phialocephala scopiformis, a fungal endophyte of spruce producing the potent anti-insectan compound rugulosin.</title>
        <authorList>
            <consortium name="DOE Joint Genome Institute"/>
            <person name="Walker A.K."/>
            <person name="Frasz S.L."/>
            <person name="Seifert K.A."/>
            <person name="Miller J.D."/>
            <person name="Mondo S.J."/>
            <person name="Labutti K."/>
            <person name="Lipzen A."/>
            <person name="Dockter R."/>
            <person name="Kennedy M."/>
            <person name="Grigoriev I.V."/>
            <person name="Spatafora J.W."/>
        </authorList>
    </citation>
    <scope>NUCLEOTIDE SEQUENCE [LARGE SCALE GENOMIC DNA]</scope>
    <source>
        <strain evidence="3 4">CBS 120377</strain>
    </source>
</reference>
<dbReference type="EMBL" id="KQ947411">
    <property type="protein sequence ID" value="KUJ19610.1"/>
    <property type="molecule type" value="Genomic_DNA"/>
</dbReference>
<organism evidence="3 4">
    <name type="scientific">Mollisia scopiformis</name>
    <name type="common">Conifer needle endophyte fungus</name>
    <name type="synonym">Phialocephala scopiformis</name>
    <dbReference type="NCBI Taxonomy" id="149040"/>
    <lineage>
        <taxon>Eukaryota</taxon>
        <taxon>Fungi</taxon>
        <taxon>Dikarya</taxon>
        <taxon>Ascomycota</taxon>
        <taxon>Pezizomycotina</taxon>
        <taxon>Leotiomycetes</taxon>
        <taxon>Helotiales</taxon>
        <taxon>Mollisiaceae</taxon>
        <taxon>Mollisia</taxon>
    </lineage>
</organism>
<gene>
    <name evidence="3" type="ORF">LY89DRAFT_717078</name>
</gene>
<sequence length="263" mass="30420">MDYQSVWLEIKEDFFSQTDKSKYPEYTARDLERLFEFFSQEANNAFPNETSPDQQCRAEYNVWRIIWSEKEAPPFPGVIPAGLEVDIWMNPPSYLENEDIWSTLATVGITNENEGTEDEDKQELFAASGVNHNTKHDWSIGLYNDGCPNCYARDHKEFECRKTCQQCSGPHTISDCHMSQNSEWGKEALKTEEPDVEDEVKMLKERIRELEDEVALLKTTNTVPKAVVIKRERDDDGYDGYDGYDGHDAESHKRVKMESGYDT</sequence>
<accession>A0A194XHC4</accession>
<evidence type="ECO:0000256" key="2">
    <source>
        <dbReference type="SAM" id="MobiDB-lite"/>
    </source>
</evidence>
<keyword evidence="4" id="KW-1185">Reference proteome</keyword>
<dbReference type="GeneID" id="28828041"/>
<dbReference type="InParanoid" id="A0A194XHC4"/>
<protein>
    <submittedName>
        <fullName evidence="3">Uncharacterized protein</fullName>
    </submittedName>
</protein>